<keyword evidence="4" id="KW-0472">Membrane</keyword>
<feature type="domain" description="GTD-binding" evidence="7">
    <location>
        <begin position="608"/>
        <end position="706"/>
    </location>
</feature>
<reference evidence="8 9" key="2">
    <citation type="journal article" date="2017" name="Front. Plant Sci.">
        <title>Gene Classification and Mining of Molecular Markers Useful in Red Clover (Trifolium pratense) Breeding.</title>
        <authorList>
            <person name="Istvanek J."/>
            <person name="Dluhosova J."/>
            <person name="Dluhos P."/>
            <person name="Patkova L."/>
            <person name="Nedelnik J."/>
            <person name="Repkova J."/>
        </authorList>
    </citation>
    <scope>NUCLEOTIDE SEQUENCE [LARGE SCALE GENOMIC DNA]</scope>
    <source>
        <strain evidence="9">cv. Tatra</strain>
        <tissue evidence="8">Young leaves</tissue>
    </source>
</reference>
<feature type="coiled-coil region" evidence="5">
    <location>
        <begin position="642"/>
        <end position="715"/>
    </location>
</feature>
<keyword evidence="2" id="KW-0812">Transmembrane</keyword>
<gene>
    <name evidence="8" type="ORF">L195_g006713</name>
</gene>
<reference evidence="8 9" key="1">
    <citation type="journal article" date="2014" name="Am. J. Bot.">
        <title>Genome assembly and annotation for red clover (Trifolium pratense; Fabaceae).</title>
        <authorList>
            <person name="Istvanek J."/>
            <person name="Jaros M."/>
            <person name="Krenek A."/>
            <person name="Repkova J."/>
        </authorList>
    </citation>
    <scope>NUCLEOTIDE SEQUENCE [LARGE SCALE GENOMIC DNA]</scope>
    <source>
        <strain evidence="9">cv. Tatra</strain>
        <tissue evidence="8">Young leaves</tissue>
    </source>
</reference>
<feature type="compositionally biased region" description="Polar residues" evidence="6">
    <location>
        <begin position="773"/>
        <end position="785"/>
    </location>
</feature>
<dbReference type="GO" id="GO:0016020">
    <property type="term" value="C:membrane"/>
    <property type="evidence" value="ECO:0007669"/>
    <property type="project" value="UniProtKB-SubCell"/>
</dbReference>
<evidence type="ECO:0000313" key="9">
    <source>
        <dbReference type="Proteomes" id="UP000236291"/>
    </source>
</evidence>
<evidence type="ECO:0000259" key="7">
    <source>
        <dbReference type="PROSITE" id="PS51775"/>
    </source>
</evidence>
<feature type="region of interest" description="Disordered" evidence="6">
    <location>
        <begin position="18"/>
        <end position="67"/>
    </location>
</feature>
<dbReference type="PANTHER" id="PTHR31448">
    <property type="entry name" value="MYOSIN-BINDING PROTEIN 2"/>
    <property type="match status" value="1"/>
</dbReference>
<evidence type="ECO:0000256" key="4">
    <source>
        <dbReference type="ARBA" id="ARBA00023136"/>
    </source>
</evidence>
<accession>A0A2K3P4C4</accession>
<feature type="region of interest" description="Disordered" evidence="6">
    <location>
        <begin position="175"/>
        <end position="223"/>
    </location>
</feature>
<evidence type="ECO:0000256" key="2">
    <source>
        <dbReference type="ARBA" id="ARBA00022692"/>
    </source>
</evidence>
<dbReference type="InterPro" id="IPR039306">
    <property type="entry name" value="MYOB"/>
</dbReference>
<organism evidence="8 9">
    <name type="scientific">Trifolium pratense</name>
    <name type="common">Red clover</name>
    <dbReference type="NCBI Taxonomy" id="57577"/>
    <lineage>
        <taxon>Eukaryota</taxon>
        <taxon>Viridiplantae</taxon>
        <taxon>Streptophyta</taxon>
        <taxon>Embryophyta</taxon>
        <taxon>Tracheophyta</taxon>
        <taxon>Spermatophyta</taxon>
        <taxon>Magnoliopsida</taxon>
        <taxon>eudicotyledons</taxon>
        <taxon>Gunneridae</taxon>
        <taxon>Pentapetalae</taxon>
        <taxon>rosids</taxon>
        <taxon>fabids</taxon>
        <taxon>Fabales</taxon>
        <taxon>Fabaceae</taxon>
        <taxon>Papilionoideae</taxon>
        <taxon>50 kb inversion clade</taxon>
        <taxon>NPAAA clade</taxon>
        <taxon>Hologalegina</taxon>
        <taxon>IRL clade</taxon>
        <taxon>Trifolieae</taxon>
        <taxon>Trifolium</taxon>
    </lineage>
</organism>
<feature type="compositionally biased region" description="Polar residues" evidence="6">
    <location>
        <begin position="205"/>
        <end position="223"/>
    </location>
</feature>
<dbReference type="Pfam" id="PF04576">
    <property type="entry name" value="Zein-binding"/>
    <property type="match status" value="1"/>
</dbReference>
<dbReference type="PANTHER" id="PTHR31448:SF9">
    <property type="entry name" value="MYOSIN-BINDING PROTEIN 6-RELATED"/>
    <property type="match status" value="1"/>
</dbReference>
<dbReference type="AlphaFoldDB" id="A0A2K3P4C4"/>
<evidence type="ECO:0000256" key="6">
    <source>
        <dbReference type="SAM" id="MobiDB-lite"/>
    </source>
</evidence>
<feature type="region of interest" description="Disordered" evidence="6">
    <location>
        <begin position="449"/>
        <end position="494"/>
    </location>
</feature>
<evidence type="ECO:0000256" key="3">
    <source>
        <dbReference type="ARBA" id="ARBA00022989"/>
    </source>
</evidence>
<dbReference type="PROSITE" id="PS51775">
    <property type="entry name" value="GTD_BINDING"/>
    <property type="match status" value="1"/>
</dbReference>
<name>A0A2K3P4C4_TRIPR</name>
<dbReference type="EMBL" id="ASHM01003617">
    <property type="protein sequence ID" value="PNY10144.1"/>
    <property type="molecule type" value="Genomic_DNA"/>
</dbReference>
<feature type="compositionally biased region" description="Polar residues" evidence="6">
    <location>
        <begin position="55"/>
        <end position="64"/>
    </location>
</feature>
<keyword evidence="5" id="KW-0175">Coiled coil</keyword>
<proteinExistence type="predicted"/>
<comment type="caution">
    <text evidence="8">The sequence shown here is derived from an EMBL/GenBank/DDBJ whole genome shotgun (WGS) entry which is preliminary data.</text>
</comment>
<dbReference type="GO" id="GO:0080115">
    <property type="term" value="F:myosin XI tail binding"/>
    <property type="evidence" value="ECO:0007669"/>
    <property type="project" value="UniProtKB-ARBA"/>
</dbReference>
<dbReference type="Proteomes" id="UP000236291">
    <property type="component" value="Unassembled WGS sequence"/>
</dbReference>
<comment type="subcellular location">
    <subcellularLocation>
        <location evidence="1">Membrane</location>
        <topology evidence="1">Single-pass membrane protein</topology>
    </subcellularLocation>
</comment>
<feature type="compositionally biased region" description="Low complexity" evidence="6">
    <location>
        <begin position="449"/>
        <end position="460"/>
    </location>
</feature>
<feature type="region of interest" description="Disordered" evidence="6">
    <location>
        <begin position="111"/>
        <end position="132"/>
    </location>
</feature>
<dbReference type="STRING" id="57577.A0A2K3P4C4"/>
<evidence type="ECO:0000256" key="5">
    <source>
        <dbReference type="SAM" id="Coils"/>
    </source>
</evidence>
<evidence type="ECO:0000313" key="8">
    <source>
        <dbReference type="EMBL" id="PNY10144.1"/>
    </source>
</evidence>
<feature type="region of interest" description="Disordered" evidence="6">
    <location>
        <begin position="756"/>
        <end position="785"/>
    </location>
</feature>
<dbReference type="InterPro" id="IPR007656">
    <property type="entry name" value="GTD-bd"/>
</dbReference>
<feature type="non-terminal residue" evidence="8">
    <location>
        <position position="1"/>
    </location>
</feature>
<keyword evidence="3" id="KW-1133">Transmembrane helix</keyword>
<protein>
    <recommendedName>
        <fullName evidence="7">GTD-binding domain-containing protein</fullName>
    </recommendedName>
</protein>
<evidence type="ECO:0000256" key="1">
    <source>
        <dbReference type="ARBA" id="ARBA00004167"/>
    </source>
</evidence>
<sequence length="785" mass="87711">DDAPSSVNDNQQLQLQISNQPELLHGSDSLTVDDALEIPSNQPLPPPAAHAATHMENQPLTITGNDVDLDDKEKRKKEVEDKLQVLNAKKHNLVLVLKQILNAEEELKRRNSVQQQAQGPSVPLKADGTNDTSSVSRYMAPRIGSEGNLVGEVDGGEADDFTNHNMQHSHLVLRTSSMSPSSESPLRRTPSGQQNMVSNPARGSFTATGSPSRFAHSGQQGNPMNLPSVSVSGTSYIASSPSPAASGGTSVFRDARHPSPWKTSYATCLHSDEKREKDPDLVRKQGHDLPPSFHINLRSYHLDKQIHIFLAFVANEFARFFELKIPCWLCTRFDHVMVHRNPDFYYNESVCEAHKKDMSSLAFCHNHKKLSDIRKMCEGCLLSFATEKESDCDTYKSLVGILHKDLECFVEDGQPIQLSLKDDDGFMMQFDMNSSQKCSCCGQPLKVKSASSYSSSTSSYLPKTKRSDSFARAPTPSPKAFPFSTSKNDEPNALDLPHIGYTPLKFMTRNDSEVKEENDGRHNVKLKEDTKSAVPLLAEGEDIHDDASKYTPTFTRGNKFFGIPLSDSTNNSPRWSYRFNKKSPLEKTELANESNEVINAIQNDFDDAMVNNLKRQVRLDRKSLMALYMELDEERSASAVAANNAMAMITRLQAEKAAVQMEALQYQRMMEEQAEYDEEALQATNEILVKREEEIRNLEDELEFYRNKYGILTDEGGGCNNTPSYRHNEGRGEDQFKDIRADKTYLLGRMKKIGSRSTFSENGGAHSLHSDSESSVNNIDSETGN</sequence>